<feature type="chain" id="PRO_5041999056" evidence="1">
    <location>
        <begin position="19"/>
        <end position="227"/>
    </location>
</feature>
<feature type="signal peptide" evidence="1">
    <location>
        <begin position="1"/>
        <end position="18"/>
    </location>
</feature>
<protein>
    <submittedName>
        <fullName evidence="2">Uncharacterized protein</fullName>
    </submittedName>
</protein>
<evidence type="ECO:0000313" key="3">
    <source>
        <dbReference type="Proteomes" id="UP001054902"/>
    </source>
</evidence>
<dbReference type="EMBL" id="BLLK01000022">
    <property type="protein sequence ID" value="GFH47172.1"/>
    <property type="molecule type" value="Genomic_DNA"/>
</dbReference>
<comment type="caution">
    <text evidence="2">The sequence shown here is derived from an EMBL/GenBank/DDBJ whole genome shotgun (WGS) entry which is preliminary data.</text>
</comment>
<name>A0AAD3CJD3_9STRA</name>
<keyword evidence="1" id="KW-0732">Signal</keyword>
<accession>A0AAD3CJD3</accession>
<sequence>MRVSNLLIAFGLSHTASAALFSEKKTLNEVAIAHVRQLQSASKAAQGRKLDQMPEFSPEAMCVLGTIGANYTVGTTDTVLEEINDDVCDQSTLTCDFSSYFESVDQECTSQGGKTITGSYTICEELFLMEAGGESPGGDITINGVAFCVSPDSCPADVTVEGYMQGTVEFLEWFIDALSDGEMGEEMDEVVNALKLASGDCSASAGRGIGSLVLASIVGIGALFAIV</sequence>
<gene>
    <name evidence="2" type="ORF">CTEN210_03647</name>
</gene>
<keyword evidence="3" id="KW-1185">Reference proteome</keyword>
<evidence type="ECO:0000256" key="1">
    <source>
        <dbReference type="SAM" id="SignalP"/>
    </source>
</evidence>
<dbReference type="AlphaFoldDB" id="A0AAD3CJD3"/>
<evidence type="ECO:0000313" key="2">
    <source>
        <dbReference type="EMBL" id="GFH47172.1"/>
    </source>
</evidence>
<reference evidence="2 3" key="1">
    <citation type="journal article" date="2021" name="Sci. Rep.">
        <title>The genome of the diatom Chaetoceros tenuissimus carries an ancient integrated fragment of an extant virus.</title>
        <authorList>
            <person name="Hongo Y."/>
            <person name="Kimura K."/>
            <person name="Takaki Y."/>
            <person name="Yoshida Y."/>
            <person name="Baba S."/>
            <person name="Kobayashi G."/>
            <person name="Nagasaki K."/>
            <person name="Hano T."/>
            <person name="Tomaru Y."/>
        </authorList>
    </citation>
    <scope>NUCLEOTIDE SEQUENCE [LARGE SCALE GENOMIC DNA]</scope>
    <source>
        <strain evidence="2 3">NIES-3715</strain>
    </source>
</reference>
<proteinExistence type="predicted"/>
<organism evidence="2 3">
    <name type="scientific">Chaetoceros tenuissimus</name>
    <dbReference type="NCBI Taxonomy" id="426638"/>
    <lineage>
        <taxon>Eukaryota</taxon>
        <taxon>Sar</taxon>
        <taxon>Stramenopiles</taxon>
        <taxon>Ochrophyta</taxon>
        <taxon>Bacillariophyta</taxon>
        <taxon>Coscinodiscophyceae</taxon>
        <taxon>Chaetocerotophycidae</taxon>
        <taxon>Chaetocerotales</taxon>
        <taxon>Chaetocerotaceae</taxon>
        <taxon>Chaetoceros</taxon>
    </lineage>
</organism>
<dbReference type="Proteomes" id="UP001054902">
    <property type="component" value="Unassembled WGS sequence"/>
</dbReference>